<dbReference type="SFLD" id="SFLDS00019">
    <property type="entry name" value="Glutathione_Transferase_(cytos"/>
    <property type="match status" value="1"/>
</dbReference>
<dbReference type="Gene3D" id="3.40.30.10">
    <property type="entry name" value="Glutaredoxin"/>
    <property type="match status" value="1"/>
</dbReference>
<dbReference type="InterPro" id="IPR004045">
    <property type="entry name" value="Glutathione_S-Trfase_N"/>
</dbReference>
<keyword evidence="4" id="KW-0808">Transferase</keyword>
<keyword evidence="5" id="KW-1185">Reference proteome</keyword>
<dbReference type="PROSITE" id="PS50404">
    <property type="entry name" value="GST_NTER"/>
    <property type="match status" value="1"/>
</dbReference>
<dbReference type="CDD" id="cd03207">
    <property type="entry name" value="GST_C_8"/>
    <property type="match status" value="1"/>
</dbReference>
<dbReference type="PANTHER" id="PTHR44051">
    <property type="entry name" value="GLUTATHIONE S-TRANSFERASE-RELATED"/>
    <property type="match status" value="1"/>
</dbReference>
<dbReference type="PROSITE" id="PS50405">
    <property type="entry name" value="GST_CTER"/>
    <property type="match status" value="1"/>
</dbReference>
<accession>A0A7H0LG88</accession>
<dbReference type="InterPro" id="IPR036249">
    <property type="entry name" value="Thioredoxin-like_sf"/>
</dbReference>
<feature type="domain" description="GST N-terminal" evidence="2">
    <location>
        <begin position="27"/>
        <end position="91"/>
    </location>
</feature>
<dbReference type="InterPro" id="IPR036282">
    <property type="entry name" value="Glutathione-S-Trfase_C_sf"/>
</dbReference>
<evidence type="ECO:0000313" key="5">
    <source>
        <dbReference type="Proteomes" id="UP000516148"/>
    </source>
</evidence>
<dbReference type="Pfam" id="PF02798">
    <property type="entry name" value="GST_N"/>
    <property type="match status" value="1"/>
</dbReference>
<dbReference type="SFLD" id="SFLDG00358">
    <property type="entry name" value="Main_(cytGST)"/>
    <property type="match status" value="1"/>
</dbReference>
<dbReference type="EMBL" id="CP061038">
    <property type="protein sequence ID" value="QNQ08691.1"/>
    <property type="molecule type" value="Genomic_DNA"/>
</dbReference>
<proteinExistence type="inferred from homology"/>
<dbReference type="SUPFAM" id="SSF52833">
    <property type="entry name" value="Thioredoxin-like"/>
    <property type="match status" value="1"/>
</dbReference>
<dbReference type="PANTHER" id="PTHR44051:SF8">
    <property type="entry name" value="GLUTATHIONE S-TRANSFERASE GSTA"/>
    <property type="match status" value="1"/>
</dbReference>
<dbReference type="Gene3D" id="1.20.1050.10">
    <property type="match status" value="1"/>
</dbReference>
<evidence type="ECO:0000259" key="3">
    <source>
        <dbReference type="PROSITE" id="PS50405"/>
    </source>
</evidence>
<dbReference type="Pfam" id="PF00043">
    <property type="entry name" value="GST_C"/>
    <property type="match status" value="1"/>
</dbReference>
<dbReference type="InterPro" id="IPR004046">
    <property type="entry name" value="GST_C"/>
</dbReference>
<dbReference type="CDD" id="cd03046">
    <property type="entry name" value="GST_N_GTT1_like"/>
    <property type="match status" value="1"/>
</dbReference>
<comment type="similarity">
    <text evidence="1">Belongs to the GST superfamily.</text>
</comment>
<dbReference type="InterPro" id="IPR040079">
    <property type="entry name" value="Glutathione_S-Trfase"/>
</dbReference>
<sequence length="220" mass="24746">MMTSPSIEITAFRWVPDFARGLVRDIRVRWALAEAGLPYRVRLLDATTQRPADYFHEQPFGQVPVFVEGDLGLFESGAIVLHIGERSDALLPADAAERARATCWVIAALNSIEPMIFDLVNIDIFNAGQQWAALRRPEAEQKVRERLARLSDWLGEQDYLQGRFTAGDLIMATVLRNLRHTELVAEHANLAAYLARCEARPAFQQALAEQLADFDDREAA</sequence>
<evidence type="ECO:0000259" key="2">
    <source>
        <dbReference type="PROSITE" id="PS50404"/>
    </source>
</evidence>
<evidence type="ECO:0000256" key="1">
    <source>
        <dbReference type="RuleBase" id="RU003494"/>
    </source>
</evidence>
<dbReference type="GO" id="GO:0016740">
    <property type="term" value="F:transferase activity"/>
    <property type="evidence" value="ECO:0007669"/>
    <property type="project" value="UniProtKB-KW"/>
</dbReference>
<name>A0A7H0LG88_9SPHN</name>
<reference evidence="4 5" key="1">
    <citation type="submission" date="2020-09" db="EMBL/GenBank/DDBJ databases">
        <title>Sphingomonas sp., a new species isolated from pork steak.</title>
        <authorList>
            <person name="Heidler von Heilborn D."/>
        </authorList>
    </citation>
    <scope>NUCLEOTIDE SEQUENCE [LARGE SCALE GENOMIC DNA]</scope>
    <source>
        <strain evidence="5">S8-3T</strain>
    </source>
</reference>
<dbReference type="InterPro" id="IPR010987">
    <property type="entry name" value="Glutathione-S-Trfase_C-like"/>
</dbReference>
<feature type="domain" description="GST C-terminal" evidence="3">
    <location>
        <begin position="94"/>
        <end position="214"/>
    </location>
</feature>
<dbReference type="KEGG" id="spap:H3Z74_18390"/>
<dbReference type="SUPFAM" id="SSF47616">
    <property type="entry name" value="GST C-terminal domain-like"/>
    <property type="match status" value="1"/>
</dbReference>
<gene>
    <name evidence="4" type="ORF">H3Z74_18390</name>
</gene>
<dbReference type="Proteomes" id="UP000516148">
    <property type="component" value="Chromosome"/>
</dbReference>
<dbReference type="FunFam" id="3.40.30.10:FF:000331">
    <property type="entry name" value="Glutathione S-transferase"/>
    <property type="match status" value="1"/>
</dbReference>
<organism evidence="4 5">
    <name type="scientific">Sphingomonas alpina</name>
    <dbReference type="NCBI Taxonomy" id="653931"/>
    <lineage>
        <taxon>Bacteria</taxon>
        <taxon>Pseudomonadati</taxon>
        <taxon>Pseudomonadota</taxon>
        <taxon>Alphaproteobacteria</taxon>
        <taxon>Sphingomonadales</taxon>
        <taxon>Sphingomonadaceae</taxon>
        <taxon>Sphingomonas</taxon>
    </lineage>
</organism>
<dbReference type="AlphaFoldDB" id="A0A7H0LG88"/>
<evidence type="ECO:0000313" key="4">
    <source>
        <dbReference type="EMBL" id="QNQ08691.1"/>
    </source>
</evidence>
<protein>
    <submittedName>
        <fullName evidence="4">Glutathione S-transferase family protein</fullName>
    </submittedName>
</protein>